<dbReference type="PROSITE" id="PS51186">
    <property type="entry name" value="GNAT"/>
    <property type="match status" value="1"/>
</dbReference>
<feature type="non-terminal residue" evidence="3">
    <location>
        <position position="1"/>
    </location>
</feature>
<accession>A0A9P5VGB0</accession>
<evidence type="ECO:0000313" key="3">
    <source>
        <dbReference type="EMBL" id="KAF9317511.1"/>
    </source>
</evidence>
<gene>
    <name evidence="3" type="ORF">BG006_003374</name>
</gene>
<dbReference type="InterPro" id="IPR050769">
    <property type="entry name" value="NAT_camello-type"/>
</dbReference>
<keyword evidence="1" id="KW-0808">Transferase</keyword>
<evidence type="ECO:0000256" key="1">
    <source>
        <dbReference type="ARBA" id="ARBA00022679"/>
    </source>
</evidence>
<dbReference type="Gene3D" id="3.40.630.30">
    <property type="match status" value="1"/>
</dbReference>
<evidence type="ECO:0000313" key="4">
    <source>
        <dbReference type="Proteomes" id="UP000696485"/>
    </source>
</evidence>
<dbReference type="InterPro" id="IPR000182">
    <property type="entry name" value="GNAT_dom"/>
</dbReference>
<dbReference type="PANTHER" id="PTHR13947">
    <property type="entry name" value="GNAT FAMILY N-ACETYLTRANSFERASE"/>
    <property type="match status" value="1"/>
</dbReference>
<organism evidence="3 4">
    <name type="scientific">Podila minutissima</name>
    <dbReference type="NCBI Taxonomy" id="64525"/>
    <lineage>
        <taxon>Eukaryota</taxon>
        <taxon>Fungi</taxon>
        <taxon>Fungi incertae sedis</taxon>
        <taxon>Mucoromycota</taxon>
        <taxon>Mortierellomycotina</taxon>
        <taxon>Mortierellomycetes</taxon>
        <taxon>Mortierellales</taxon>
        <taxon>Mortierellaceae</taxon>
        <taxon>Podila</taxon>
    </lineage>
</organism>
<dbReference type="Proteomes" id="UP000696485">
    <property type="component" value="Unassembled WGS sequence"/>
</dbReference>
<dbReference type="SUPFAM" id="SSF55729">
    <property type="entry name" value="Acyl-CoA N-acyltransferases (Nat)"/>
    <property type="match status" value="1"/>
</dbReference>
<comment type="caution">
    <text evidence="3">The sequence shown here is derived from an EMBL/GenBank/DDBJ whole genome shotgun (WGS) entry which is preliminary data.</text>
</comment>
<proteinExistence type="predicted"/>
<dbReference type="Pfam" id="PF00583">
    <property type="entry name" value="Acetyltransf_1"/>
    <property type="match status" value="1"/>
</dbReference>
<dbReference type="PANTHER" id="PTHR13947:SF37">
    <property type="entry name" value="LD18367P"/>
    <property type="match status" value="1"/>
</dbReference>
<dbReference type="GO" id="GO:0008080">
    <property type="term" value="F:N-acetyltransferase activity"/>
    <property type="evidence" value="ECO:0007669"/>
    <property type="project" value="InterPro"/>
</dbReference>
<protein>
    <recommendedName>
        <fullName evidence="2">N-acetyltransferase domain-containing protein</fullName>
    </recommendedName>
</protein>
<keyword evidence="4" id="KW-1185">Reference proteome</keyword>
<reference evidence="3" key="1">
    <citation type="journal article" date="2020" name="Fungal Divers.">
        <title>Resolving the Mortierellaceae phylogeny through synthesis of multi-gene phylogenetics and phylogenomics.</title>
        <authorList>
            <person name="Vandepol N."/>
            <person name="Liber J."/>
            <person name="Desiro A."/>
            <person name="Na H."/>
            <person name="Kennedy M."/>
            <person name="Barry K."/>
            <person name="Grigoriev I.V."/>
            <person name="Miller A.N."/>
            <person name="O'Donnell K."/>
            <person name="Stajich J.E."/>
            <person name="Bonito G."/>
        </authorList>
    </citation>
    <scope>NUCLEOTIDE SEQUENCE</scope>
    <source>
        <strain evidence="3">NVP1</strain>
    </source>
</reference>
<dbReference type="AlphaFoldDB" id="A0A9P5VGB0"/>
<dbReference type="CDD" id="cd04301">
    <property type="entry name" value="NAT_SF"/>
    <property type="match status" value="1"/>
</dbReference>
<feature type="domain" description="N-acetyltransferase" evidence="2">
    <location>
        <begin position="1"/>
        <end position="167"/>
    </location>
</feature>
<dbReference type="InterPro" id="IPR016181">
    <property type="entry name" value="Acyl_CoA_acyltransferase"/>
</dbReference>
<name>A0A9P5VGB0_9FUNG</name>
<dbReference type="EMBL" id="JAAAUY010001910">
    <property type="protein sequence ID" value="KAF9317511.1"/>
    <property type="molecule type" value="Genomic_DNA"/>
</dbReference>
<sequence>FAMEGNMAYIRSSMRDDLGNISAYYQADASSKSQFWVACLTSHPQLVLGCVALDDNAAHADHLKKKHLEEGRSEESFKMPDLEECELRRMSVHSDYRRLGIGKRLLQTLKAHAIEKGFKRVTLSTTMFQVEAIAGYKQFGFVERSVLVLSDHFTIWIAALDLTKAAQEKDI</sequence>
<evidence type="ECO:0000259" key="2">
    <source>
        <dbReference type="PROSITE" id="PS51186"/>
    </source>
</evidence>